<keyword evidence="5" id="KW-0808">Transferase</keyword>
<dbReference type="PANTHER" id="PTHR45436">
    <property type="entry name" value="SENSOR HISTIDINE KINASE YKOH"/>
    <property type="match status" value="1"/>
</dbReference>
<dbReference type="InterPro" id="IPR003661">
    <property type="entry name" value="HisK_dim/P_dom"/>
</dbReference>
<dbReference type="Proteomes" id="UP001501035">
    <property type="component" value="Unassembled WGS sequence"/>
</dbReference>
<dbReference type="InterPro" id="IPR003594">
    <property type="entry name" value="HATPase_dom"/>
</dbReference>
<keyword evidence="14" id="KW-0067">ATP-binding</keyword>
<reference evidence="14 15" key="1">
    <citation type="journal article" date="2019" name="Int. J. Syst. Evol. Microbiol.">
        <title>The Global Catalogue of Microorganisms (GCM) 10K type strain sequencing project: providing services to taxonomists for standard genome sequencing and annotation.</title>
        <authorList>
            <consortium name="The Broad Institute Genomics Platform"/>
            <consortium name="The Broad Institute Genome Sequencing Center for Infectious Disease"/>
            <person name="Wu L."/>
            <person name="Ma J."/>
        </authorList>
    </citation>
    <scope>NUCLEOTIDE SEQUENCE [LARGE SCALE GENOMIC DNA]</scope>
    <source>
        <strain evidence="14 15">JCM 14234</strain>
    </source>
</reference>
<accession>A0ABN3Y8V6</accession>
<dbReference type="PROSITE" id="PS50885">
    <property type="entry name" value="HAMP"/>
    <property type="match status" value="1"/>
</dbReference>
<dbReference type="Pfam" id="PF02518">
    <property type="entry name" value="HATPase_c"/>
    <property type="match status" value="1"/>
</dbReference>
<keyword evidence="14" id="KW-0547">Nucleotide-binding</keyword>
<evidence type="ECO:0000256" key="2">
    <source>
        <dbReference type="ARBA" id="ARBA00004236"/>
    </source>
</evidence>
<evidence type="ECO:0000256" key="6">
    <source>
        <dbReference type="ARBA" id="ARBA00022692"/>
    </source>
</evidence>
<dbReference type="InterPro" id="IPR050428">
    <property type="entry name" value="TCS_sensor_his_kinase"/>
</dbReference>
<dbReference type="InterPro" id="IPR036890">
    <property type="entry name" value="HATPase_C_sf"/>
</dbReference>
<dbReference type="InterPro" id="IPR005467">
    <property type="entry name" value="His_kinase_dom"/>
</dbReference>
<dbReference type="Gene3D" id="1.10.287.130">
    <property type="match status" value="1"/>
</dbReference>
<evidence type="ECO:0000256" key="5">
    <source>
        <dbReference type="ARBA" id="ARBA00022679"/>
    </source>
</evidence>
<keyword evidence="4" id="KW-0597">Phosphoprotein</keyword>
<feature type="domain" description="Histidine kinase" evidence="12">
    <location>
        <begin position="250"/>
        <end position="460"/>
    </location>
</feature>
<dbReference type="SMART" id="SM00304">
    <property type="entry name" value="HAMP"/>
    <property type="match status" value="1"/>
</dbReference>
<keyword evidence="9" id="KW-0902">Two-component regulatory system</keyword>
<comment type="catalytic activity">
    <reaction evidence="1">
        <text>ATP + protein L-histidine = ADP + protein N-phospho-L-histidine.</text>
        <dbReference type="EC" id="2.7.13.3"/>
    </reaction>
</comment>
<dbReference type="CDD" id="cd00082">
    <property type="entry name" value="HisKA"/>
    <property type="match status" value="1"/>
</dbReference>
<evidence type="ECO:0000256" key="10">
    <source>
        <dbReference type="ARBA" id="ARBA00023136"/>
    </source>
</evidence>
<keyword evidence="10 11" id="KW-0472">Membrane</keyword>
<keyword evidence="15" id="KW-1185">Reference proteome</keyword>
<evidence type="ECO:0000313" key="14">
    <source>
        <dbReference type="EMBL" id="GAA3023042.1"/>
    </source>
</evidence>
<evidence type="ECO:0000256" key="8">
    <source>
        <dbReference type="ARBA" id="ARBA00022989"/>
    </source>
</evidence>
<dbReference type="Gene3D" id="6.10.340.10">
    <property type="match status" value="1"/>
</dbReference>
<keyword evidence="8 11" id="KW-1133">Transmembrane helix</keyword>
<dbReference type="InterPro" id="IPR036097">
    <property type="entry name" value="HisK_dim/P_sf"/>
</dbReference>
<dbReference type="Gene3D" id="3.30.565.10">
    <property type="entry name" value="Histidine kinase-like ATPase, C-terminal domain"/>
    <property type="match status" value="1"/>
</dbReference>
<name>A0ABN3Y8V6_9ACTN</name>
<dbReference type="InterPro" id="IPR003660">
    <property type="entry name" value="HAMP_dom"/>
</dbReference>
<evidence type="ECO:0000256" key="3">
    <source>
        <dbReference type="ARBA" id="ARBA00012438"/>
    </source>
</evidence>
<dbReference type="PRINTS" id="PR00344">
    <property type="entry name" value="BCTRLSENSOR"/>
</dbReference>
<dbReference type="SMART" id="SM00387">
    <property type="entry name" value="HATPase_c"/>
    <property type="match status" value="1"/>
</dbReference>
<dbReference type="EMBL" id="BAAAVS010000001">
    <property type="protein sequence ID" value="GAA3023042.1"/>
    <property type="molecule type" value="Genomic_DNA"/>
</dbReference>
<feature type="transmembrane region" description="Helical" evidence="11">
    <location>
        <begin position="161"/>
        <end position="188"/>
    </location>
</feature>
<dbReference type="InterPro" id="IPR004358">
    <property type="entry name" value="Sig_transdc_His_kin-like_C"/>
</dbReference>
<comment type="subcellular location">
    <subcellularLocation>
        <location evidence="2">Cell membrane</location>
    </subcellularLocation>
</comment>
<dbReference type="PROSITE" id="PS50109">
    <property type="entry name" value="HIS_KIN"/>
    <property type="match status" value="1"/>
</dbReference>
<keyword evidence="7" id="KW-0418">Kinase</keyword>
<evidence type="ECO:0000313" key="15">
    <source>
        <dbReference type="Proteomes" id="UP001501035"/>
    </source>
</evidence>
<sequence length="470" mass="49601">MIVQRFHRTRESVRPVRVRLTLLATALVTAALAVAALAMVLVLHRILLGAADAATQARADQIRAAIASEGVGGVDGTLLAQAHNVDVIQIIDASGRVRLVNNKRYSSPLSGPVLPGRLRLVHGAHAGDPDVEYRTSAIGVATPEGDLTVAVGAAEAPINRLVVTVAILCCIVFPLIVIGMAVLTYVFVGRALAPVDDIRRRVDEISGGDLSRRVPVPATGDEIATLATTMNQMLGRIDRTRQQQVRFVNDASHELNSPLTTLVGLLDLADAKGQPIDPETVGSVMLPDALRLQQMVADLLLLARADESGIVLRRAPVDLDDVVGAEVARLEALTDLEVEARIVSARIDADQEKVTRALRNLADNAVRHATGRVAIDMVRTGDGMVEVTVLDDGPGIPDADKGRVTERFVRLDDARGRATGGSGLGLSIVDEIIRAHGGELVVGDAPGRGAAIGFRLPLDGAAQPPSAESR</sequence>
<dbReference type="Pfam" id="PF00512">
    <property type="entry name" value="HisKA"/>
    <property type="match status" value="1"/>
</dbReference>
<evidence type="ECO:0000256" key="7">
    <source>
        <dbReference type="ARBA" id="ARBA00022777"/>
    </source>
</evidence>
<dbReference type="CDD" id="cd06225">
    <property type="entry name" value="HAMP"/>
    <property type="match status" value="1"/>
</dbReference>
<comment type="caution">
    <text evidence="14">The sequence shown here is derived from an EMBL/GenBank/DDBJ whole genome shotgun (WGS) entry which is preliminary data.</text>
</comment>
<keyword evidence="6 11" id="KW-0812">Transmembrane</keyword>
<dbReference type="SUPFAM" id="SSF158472">
    <property type="entry name" value="HAMP domain-like"/>
    <property type="match status" value="1"/>
</dbReference>
<dbReference type="SUPFAM" id="SSF47384">
    <property type="entry name" value="Homodimeric domain of signal transducing histidine kinase"/>
    <property type="match status" value="1"/>
</dbReference>
<evidence type="ECO:0000256" key="11">
    <source>
        <dbReference type="SAM" id="Phobius"/>
    </source>
</evidence>
<dbReference type="PANTHER" id="PTHR45436:SF5">
    <property type="entry name" value="SENSOR HISTIDINE KINASE TRCS"/>
    <property type="match status" value="1"/>
</dbReference>
<feature type="domain" description="HAMP" evidence="13">
    <location>
        <begin position="189"/>
        <end position="242"/>
    </location>
</feature>
<evidence type="ECO:0000259" key="13">
    <source>
        <dbReference type="PROSITE" id="PS50885"/>
    </source>
</evidence>
<feature type="transmembrane region" description="Helical" evidence="11">
    <location>
        <begin position="20"/>
        <end position="43"/>
    </location>
</feature>
<proteinExistence type="predicted"/>
<dbReference type="EC" id="2.7.13.3" evidence="3"/>
<evidence type="ECO:0000256" key="9">
    <source>
        <dbReference type="ARBA" id="ARBA00023012"/>
    </source>
</evidence>
<dbReference type="Pfam" id="PF00672">
    <property type="entry name" value="HAMP"/>
    <property type="match status" value="1"/>
</dbReference>
<dbReference type="GO" id="GO:0005524">
    <property type="term" value="F:ATP binding"/>
    <property type="evidence" value="ECO:0007669"/>
    <property type="project" value="UniProtKB-KW"/>
</dbReference>
<protein>
    <recommendedName>
        <fullName evidence="3">histidine kinase</fullName>
        <ecNumber evidence="3">2.7.13.3</ecNumber>
    </recommendedName>
</protein>
<evidence type="ECO:0000256" key="1">
    <source>
        <dbReference type="ARBA" id="ARBA00000085"/>
    </source>
</evidence>
<organism evidence="14 15">
    <name type="scientific">Gordonia defluvii</name>
    <dbReference type="NCBI Taxonomy" id="283718"/>
    <lineage>
        <taxon>Bacteria</taxon>
        <taxon>Bacillati</taxon>
        <taxon>Actinomycetota</taxon>
        <taxon>Actinomycetes</taxon>
        <taxon>Mycobacteriales</taxon>
        <taxon>Gordoniaceae</taxon>
        <taxon>Gordonia</taxon>
    </lineage>
</organism>
<dbReference type="SUPFAM" id="SSF55874">
    <property type="entry name" value="ATPase domain of HSP90 chaperone/DNA topoisomerase II/histidine kinase"/>
    <property type="match status" value="1"/>
</dbReference>
<evidence type="ECO:0000259" key="12">
    <source>
        <dbReference type="PROSITE" id="PS50109"/>
    </source>
</evidence>
<evidence type="ECO:0000256" key="4">
    <source>
        <dbReference type="ARBA" id="ARBA00022553"/>
    </source>
</evidence>
<gene>
    <name evidence="14" type="ORF">GCM10010528_01380</name>
</gene>
<dbReference type="SMART" id="SM00388">
    <property type="entry name" value="HisKA"/>
    <property type="match status" value="1"/>
</dbReference>